<dbReference type="GO" id="GO:0008168">
    <property type="term" value="F:methyltransferase activity"/>
    <property type="evidence" value="ECO:0007669"/>
    <property type="project" value="InterPro"/>
</dbReference>
<organism evidence="1">
    <name type="scientific">marine sediment metagenome</name>
    <dbReference type="NCBI Taxonomy" id="412755"/>
    <lineage>
        <taxon>unclassified sequences</taxon>
        <taxon>metagenomes</taxon>
        <taxon>ecological metagenomes</taxon>
    </lineage>
</organism>
<protein>
    <recommendedName>
        <fullName evidence="2">DNA methylase N-4/N-6 domain-containing protein</fullName>
    </recommendedName>
</protein>
<accession>A0A0F8ZMM7</accession>
<dbReference type="PROSITE" id="PS00092">
    <property type="entry name" value="N6_MTASE"/>
    <property type="match status" value="1"/>
</dbReference>
<dbReference type="SUPFAM" id="SSF53335">
    <property type="entry name" value="S-adenosyl-L-methionine-dependent methyltransferases"/>
    <property type="match status" value="1"/>
</dbReference>
<name>A0A0F8ZMM7_9ZZZZ</name>
<dbReference type="AlphaFoldDB" id="A0A0F8ZMM7"/>
<evidence type="ECO:0000313" key="1">
    <source>
        <dbReference type="EMBL" id="KKK61196.1"/>
    </source>
</evidence>
<comment type="caution">
    <text evidence="1">The sequence shown here is derived from an EMBL/GenBank/DDBJ whole genome shotgun (WGS) entry which is preliminary data.</text>
</comment>
<dbReference type="InterPro" id="IPR029063">
    <property type="entry name" value="SAM-dependent_MTases_sf"/>
</dbReference>
<reference evidence="1" key="1">
    <citation type="journal article" date="2015" name="Nature">
        <title>Complex archaea that bridge the gap between prokaryotes and eukaryotes.</title>
        <authorList>
            <person name="Spang A."/>
            <person name="Saw J.H."/>
            <person name="Jorgensen S.L."/>
            <person name="Zaremba-Niedzwiedzka K."/>
            <person name="Martijn J."/>
            <person name="Lind A.E."/>
            <person name="van Eijk R."/>
            <person name="Schleper C."/>
            <person name="Guy L."/>
            <person name="Ettema T.J."/>
        </authorList>
    </citation>
    <scope>NUCLEOTIDE SEQUENCE</scope>
</reference>
<dbReference type="GO" id="GO:0032259">
    <property type="term" value="P:methylation"/>
    <property type="evidence" value="ECO:0007669"/>
    <property type="project" value="InterPro"/>
</dbReference>
<evidence type="ECO:0008006" key="2">
    <source>
        <dbReference type="Google" id="ProtNLM"/>
    </source>
</evidence>
<gene>
    <name evidence="1" type="ORF">LCGC14_3016740</name>
</gene>
<feature type="non-terminal residue" evidence="1">
    <location>
        <position position="75"/>
    </location>
</feature>
<dbReference type="GO" id="GO:0003676">
    <property type="term" value="F:nucleic acid binding"/>
    <property type="evidence" value="ECO:0007669"/>
    <property type="project" value="InterPro"/>
</dbReference>
<dbReference type="InterPro" id="IPR002052">
    <property type="entry name" value="DNA_methylase_N6_adenine_CS"/>
</dbReference>
<sequence length="75" mass="8230">MKPYYQDGYVTIYLGDCREILPDLPKVDLVLTDPPYGIDIARIGQVGGSVLAENTPHIASDWDASRLSPEQVGLL</sequence>
<dbReference type="Gene3D" id="3.40.50.150">
    <property type="entry name" value="Vaccinia Virus protein VP39"/>
    <property type="match status" value="1"/>
</dbReference>
<dbReference type="EMBL" id="LAZR01062597">
    <property type="protein sequence ID" value="KKK61196.1"/>
    <property type="molecule type" value="Genomic_DNA"/>
</dbReference>
<proteinExistence type="predicted"/>